<proteinExistence type="predicted"/>
<dbReference type="AlphaFoldDB" id="A0A1Y0I579"/>
<evidence type="ECO:0000313" key="2">
    <source>
        <dbReference type="EMBL" id="ARU55648.1"/>
    </source>
</evidence>
<dbReference type="Pfam" id="PF09791">
    <property type="entry name" value="Oxidored-like"/>
    <property type="match status" value="1"/>
</dbReference>
<evidence type="ECO:0000313" key="3">
    <source>
        <dbReference type="Proteomes" id="UP000196027"/>
    </source>
</evidence>
<dbReference type="PANTHER" id="PTHR21193">
    <property type="entry name" value="OXIDOREDUCTASE-LIKE DOMAIN-CONTAINING PROTEIN 1"/>
    <property type="match status" value="1"/>
</dbReference>
<reference evidence="2 3" key="1">
    <citation type="submission" date="2017-05" db="EMBL/GenBank/DDBJ databases">
        <title>Genomic insights into alkan degradation activity of Oleiphilus messinensis.</title>
        <authorList>
            <person name="Kozyavkin S.A."/>
            <person name="Slesarev A.I."/>
            <person name="Golyshin P.N."/>
            <person name="Korzhenkov A."/>
            <person name="Golyshina O.N."/>
            <person name="Toshchakov S.V."/>
        </authorList>
    </citation>
    <scope>NUCLEOTIDE SEQUENCE [LARGE SCALE GENOMIC DNA]</scope>
    <source>
        <strain evidence="2 3">ME102</strain>
    </source>
</reference>
<keyword evidence="3" id="KW-1185">Reference proteome</keyword>
<name>A0A1Y0I579_9GAMM</name>
<gene>
    <name evidence="2" type="ORF">OLMES_1573</name>
</gene>
<dbReference type="EMBL" id="CP021425">
    <property type="protein sequence ID" value="ARU55648.1"/>
    <property type="molecule type" value="Genomic_DNA"/>
</dbReference>
<dbReference type="PANTHER" id="PTHR21193:SF3">
    <property type="entry name" value="OXIDOREDUCTASE-LIKE DOMAIN-CONTAINING PROTEIN 1"/>
    <property type="match status" value="1"/>
</dbReference>
<dbReference type="InterPro" id="IPR019180">
    <property type="entry name" value="Oxidoreductase-like_N"/>
</dbReference>
<feature type="domain" description="Oxidoreductase-like" evidence="1">
    <location>
        <begin position="12"/>
        <end position="48"/>
    </location>
</feature>
<evidence type="ECO:0000259" key="1">
    <source>
        <dbReference type="Pfam" id="PF09791"/>
    </source>
</evidence>
<organism evidence="2 3">
    <name type="scientific">Oleiphilus messinensis</name>
    <dbReference type="NCBI Taxonomy" id="141451"/>
    <lineage>
        <taxon>Bacteria</taxon>
        <taxon>Pseudomonadati</taxon>
        <taxon>Pseudomonadota</taxon>
        <taxon>Gammaproteobacteria</taxon>
        <taxon>Oceanospirillales</taxon>
        <taxon>Oleiphilaceae</taxon>
        <taxon>Oleiphilus</taxon>
    </lineage>
</organism>
<dbReference type="InterPro" id="IPR039251">
    <property type="entry name" value="OXLD1"/>
</dbReference>
<protein>
    <recommendedName>
        <fullName evidence="1">Oxidoreductase-like domain-containing protein</fullName>
    </recommendedName>
</protein>
<dbReference type="KEGG" id="ome:OLMES_1573"/>
<dbReference type="Proteomes" id="UP000196027">
    <property type="component" value="Chromosome"/>
</dbReference>
<accession>A0A1Y0I579</accession>
<sequence length="55" mass="6406">MQEGLILTNTIEKPEPPESWECCESGCSPCVWDHYYEALNEWQEQQTRNAAETET</sequence>